<protein>
    <submittedName>
        <fullName evidence="2">Uncharacterized protein</fullName>
    </submittedName>
</protein>
<evidence type="ECO:0000313" key="2">
    <source>
        <dbReference type="EMBL" id="RKU46733.1"/>
    </source>
</evidence>
<feature type="region of interest" description="Disordered" evidence="1">
    <location>
        <begin position="173"/>
        <end position="194"/>
    </location>
</feature>
<dbReference type="EMBL" id="QVQW01000012">
    <property type="protein sequence ID" value="RKU46733.1"/>
    <property type="molecule type" value="Genomic_DNA"/>
</dbReference>
<gene>
    <name evidence="2" type="ORF">DL546_002535</name>
</gene>
<accession>A0A420YFS3</accession>
<reference evidence="2 3" key="1">
    <citation type="submission" date="2018-08" db="EMBL/GenBank/DDBJ databases">
        <title>Draft genome of the lignicolous fungus Coniochaeta pulveracea.</title>
        <authorList>
            <person name="Borstlap C.J."/>
            <person name="De Witt R.N."/>
            <person name="Botha A."/>
            <person name="Volschenk H."/>
        </authorList>
    </citation>
    <scope>NUCLEOTIDE SEQUENCE [LARGE SCALE GENOMIC DNA]</scope>
    <source>
        <strain evidence="2 3">CAB683</strain>
    </source>
</reference>
<feature type="compositionally biased region" description="Low complexity" evidence="1">
    <location>
        <begin position="180"/>
        <end position="194"/>
    </location>
</feature>
<name>A0A420YFS3_9PEZI</name>
<evidence type="ECO:0000256" key="1">
    <source>
        <dbReference type="SAM" id="MobiDB-lite"/>
    </source>
</evidence>
<proteinExistence type="predicted"/>
<sequence length="194" mass="20271">MATALAVAASPIAERPILSENPSPLISSTHPHPHPTATCTTTLTQYLSGFRGHFQPSIALTVYIHTHISVTQVDCSGCALAVTTELGHPYGGLGPEEIVTATVTATEPTTIVSTVCARPTNGGSFSGVDIEPNLSKRRDVTSDERMVDQGKGEAVVQGRGVLGARVREAFAVTTPPPRPTRSVTSTRTSTITLG</sequence>
<comment type="caution">
    <text evidence="2">The sequence shown here is derived from an EMBL/GenBank/DDBJ whole genome shotgun (WGS) entry which is preliminary data.</text>
</comment>
<keyword evidence="3" id="KW-1185">Reference proteome</keyword>
<dbReference type="Proteomes" id="UP000275385">
    <property type="component" value="Unassembled WGS sequence"/>
</dbReference>
<dbReference type="AlphaFoldDB" id="A0A420YFS3"/>
<evidence type="ECO:0000313" key="3">
    <source>
        <dbReference type="Proteomes" id="UP000275385"/>
    </source>
</evidence>
<organism evidence="2 3">
    <name type="scientific">Coniochaeta pulveracea</name>
    <dbReference type="NCBI Taxonomy" id="177199"/>
    <lineage>
        <taxon>Eukaryota</taxon>
        <taxon>Fungi</taxon>
        <taxon>Dikarya</taxon>
        <taxon>Ascomycota</taxon>
        <taxon>Pezizomycotina</taxon>
        <taxon>Sordariomycetes</taxon>
        <taxon>Sordariomycetidae</taxon>
        <taxon>Coniochaetales</taxon>
        <taxon>Coniochaetaceae</taxon>
        <taxon>Coniochaeta</taxon>
    </lineage>
</organism>